<accession>K9FXY3</accession>
<comment type="caution">
    <text evidence="1">The sequence shown here is derived from an EMBL/GenBank/DDBJ whole genome shotgun (WGS) entry which is preliminary data.</text>
</comment>
<keyword evidence="2" id="KW-1185">Reference proteome</keyword>
<protein>
    <submittedName>
        <fullName evidence="1">Uncharacterized protein</fullName>
    </submittedName>
</protein>
<organism evidence="1 2">
    <name type="scientific">Penicillium digitatum (strain PHI26 / CECT 20796)</name>
    <name type="common">Green mold</name>
    <dbReference type="NCBI Taxonomy" id="1170229"/>
    <lineage>
        <taxon>Eukaryota</taxon>
        <taxon>Fungi</taxon>
        <taxon>Dikarya</taxon>
        <taxon>Ascomycota</taxon>
        <taxon>Pezizomycotina</taxon>
        <taxon>Eurotiomycetes</taxon>
        <taxon>Eurotiomycetidae</taxon>
        <taxon>Eurotiales</taxon>
        <taxon>Aspergillaceae</taxon>
        <taxon>Penicillium</taxon>
    </lineage>
</organism>
<evidence type="ECO:0000313" key="2">
    <source>
        <dbReference type="Proteomes" id="UP000009882"/>
    </source>
</evidence>
<dbReference type="Proteomes" id="UP000009882">
    <property type="component" value="Unassembled WGS sequence"/>
</dbReference>
<proteinExistence type="predicted"/>
<gene>
    <name evidence="1" type="ORF">PDIG_80730</name>
</gene>
<name>K9FXY3_PEND2</name>
<dbReference type="STRING" id="1170229.K9FXY3"/>
<dbReference type="AlphaFoldDB" id="K9FXY3"/>
<sequence>MLSCLARPRLGRVTNFMARTQTKRSFLWKRWPSNSQTYIAAAALINMPGL</sequence>
<reference evidence="2" key="1">
    <citation type="journal article" date="2012" name="BMC Genomics">
        <title>Genome sequence of the necrotrophic fungus Penicillium digitatum, the main postharvest pathogen of citrus.</title>
        <authorList>
            <person name="Marcet-Houben M."/>
            <person name="Ballester A.-R."/>
            <person name="de la Fuente B."/>
            <person name="Harries E."/>
            <person name="Marcos J.F."/>
            <person name="Gonzalez-Candelas L."/>
            <person name="Gabaldon T."/>
        </authorList>
    </citation>
    <scope>NUCLEOTIDE SEQUENCE [LARGE SCALE GENOMIC DNA]</scope>
    <source>
        <strain evidence="2">PHI26 / CECT 20796</strain>
    </source>
</reference>
<evidence type="ECO:0000313" key="1">
    <source>
        <dbReference type="EMBL" id="EKV05876.1"/>
    </source>
</evidence>
<dbReference type="InParanoid" id="K9FXY3"/>
<dbReference type="HOGENOM" id="CLU_3125543_0_0_1"/>
<dbReference type="EMBL" id="AKCT01000296">
    <property type="protein sequence ID" value="EKV05876.1"/>
    <property type="molecule type" value="Genomic_DNA"/>
</dbReference>